<dbReference type="AlphaFoldDB" id="A0AA39GNJ6"/>
<dbReference type="PANTHER" id="PTHR46332">
    <property type="entry name" value="ASPARTATE BETA-HYDROXYLASE DOMAIN-CONTAINING PROTEIN 2"/>
    <property type="match status" value="1"/>
</dbReference>
<keyword evidence="4" id="KW-1133">Transmembrane helix</keyword>
<dbReference type="PANTHER" id="PTHR46332:SF5">
    <property type="entry name" value="ASPARTATE BETA-HYDROXYLASE DOMAIN CONTAINING 2"/>
    <property type="match status" value="1"/>
</dbReference>
<name>A0AA39GNJ6_9BILA</name>
<dbReference type="SUPFAM" id="SSF51197">
    <property type="entry name" value="Clavaminate synthase-like"/>
    <property type="match status" value="1"/>
</dbReference>
<feature type="domain" description="Aspartyl/asparaginy/proline hydroxylase" evidence="5">
    <location>
        <begin position="171"/>
        <end position="299"/>
    </location>
</feature>
<evidence type="ECO:0000256" key="4">
    <source>
        <dbReference type="SAM" id="Phobius"/>
    </source>
</evidence>
<dbReference type="InterPro" id="IPR051821">
    <property type="entry name" value="Asp/Asn_beta-hydroxylase"/>
</dbReference>
<evidence type="ECO:0000256" key="3">
    <source>
        <dbReference type="ARBA" id="ARBA00023002"/>
    </source>
</evidence>
<proteinExistence type="inferred from homology"/>
<evidence type="ECO:0000259" key="5">
    <source>
        <dbReference type="Pfam" id="PF05118"/>
    </source>
</evidence>
<comment type="similarity">
    <text evidence="1">Belongs to the aspartyl/asparaginyl beta-hydroxylase family.</text>
</comment>
<dbReference type="GO" id="GO:0016020">
    <property type="term" value="C:membrane"/>
    <property type="evidence" value="ECO:0007669"/>
    <property type="project" value="TreeGrafter"/>
</dbReference>
<comment type="caution">
    <text evidence="6">The sequence shown here is derived from an EMBL/GenBank/DDBJ whole genome shotgun (WGS) entry which is preliminary data.</text>
</comment>
<evidence type="ECO:0000256" key="1">
    <source>
        <dbReference type="ARBA" id="ARBA00007730"/>
    </source>
</evidence>
<dbReference type="EMBL" id="JAUCMV010000006">
    <property type="protein sequence ID" value="KAK0390296.1"/>
    <property type="molecule type" value="Genomic_DNA"/>
</dbReference>
<evidence type="ECO:0000256" key="2">
    <source>
        <dbReference type="ARBA" id="ARBA00022964"/>
    </source>
</evidence>
<dbReference type="GO" id="GO:0051213">
    <property type="term" value="F:dioxygenase activity"/>
    <property type="evidence" value="ECO:0007669"/>
    <property type="project" value="UniProtKB-KW"/>
</dbReference>
<reference evidence="6" key="1">
    <citation type="submission" date="2023-06" db="EMBL/GenBank/DDBJ databases">
        <title>Genomic analysis of the entomopathogenic nematode Steinernema hermaphroditum.</title>
        <authorList>
            <person name="Schwarz E.M."/>
            <person name="Heppert J.K."/>
            <person name="Baniya A."/>
            <person name="Schwartz H.T."/>
            <person name="Tan C.-H."/>
            <person name="Antoshechkin I."/>
            <person name="Sternberg P.W."/>
            <person name="Goodrich-Blair H."/>
            <person name="Dillman A.R."/>
        </authorList>
    </citation>
    <scope>NUCLEOTIDE SEQUENCE</scope>
    <source>
        <strain evidence="6">PS9179</strain>
        <tissue evidence="6">Whole animal</tissue>
    </source>
</reference>
<keyword evidence="7" id="KW-1185">Reference proteome</keyword>
<dbReference type="Pfam" id="PF05118">
    <property type="entry name" value="Asp_Arg_Hydrox"/>
    <property type="match status" value="1"/>
</dbReference>
<protein>
    <recommendedName>
        <fullName evidence="5">Aspartyl/asparaginy/proline hydroxylase domain-containing protein</fullName>
    </recommendedName>
</protein>
<dbReference type="Gene3D" id="2.60.120.330">
    <property type="entry name" value="B-lactam Antibiotic, Isopenicillin N Synthase, Chain"/>
    <property type="match status" value="1"/>
</dbReference>
<organism evidence="6 7">
    <name type="scientific">Steinernema hermaphroditum</name>
    <dbReference type="NCBI Taxonomy" id="289476"/>
    <lineage>
        <taxon>Eukaryota</taxon>
        <taxon>Metazoa</taxon>
        <taxon>Ecdysozoa</taxon>
        <taxon>Nematoda</taxon>
        <taxon>Chromadorea</taxon>
        <taxon>Rhabditida</taxon>
        <taxon>Tylenchina</taxon>
        <taxon>Panagrolaimomorpha</taxon>
        <taxon>Strongyloidoidea</taxon>
        <taxon>Steinernematidae</taxon>
        <taxon>Steinernema</taxon>
    </lineage>
</organism>
<evidence type="ECO:0000313" key="7">
    <source>
        <dbReference type="Proteomes" id="UP001175271"/>
    </source>
</evidence>
<dbReference type="Proteomes" id="UP001175271">
    <property type="component" value="Unassembled WGS sequence"/>
</dbReference>
<keyword evidence="3" id="KW-0560">Oxidoreductase</keyword>
<keyword evidence="2" id="KW-0223">Dioxygenase</keyword>
<accession>A0AA39GNJ6</accession>
<feature type="transmembrane region" description="Helical" evidence="4">
    <location>
        <begin position="20"/>
        <end position="42"/>
    </location>
</feature>
<keyword evidence="4" id="KW-0472">Membrane</keyword>
<evidence type="ECO:0000313" key="6">
    <source>
        <dbReference type="EMBL" id="KAK0390296.1"/>
    </source>
</evidence>
<keyword evidence="4" id="KW-0812">Transmembrane</keyword>
<dbReference type="InterPro" id="IPR007803">
    <property type="entry name" value="Asp/Arg/Pro-Hydrxlase"/>
</dbReference>
<sequence length="317" mass="36252">MWHTHQTSIRFLAGQRRMGLMLYAAFWITAPWAVFFGIFAYFELFPVFTPPARKPSSILTPHRRKKVLCTSANCVRCVKNETLLTHAKELLEANYTGTSDYERISNAIERRHEELLLQIDFDDSRPIWELEHFPANFQRDFDMLSLAVEAVKDDSQKAFDCPSMWSRNGIGENTWFIFPFLNQGIWQDEHCSVCPKIATVLYRLRNSLTDCVFGNAFISMIPSECAVAEHCGLTNARLRCHLGIEVPNDNGHCFMQVGGETFTWTNGACTVIDDSLPHSVSLKGCPEDRTVLVVDFWHPSLSEKERDCLKRIFSTDG</sequence>
<dbReference type="InterPro" id="IPR027443">
    <property type="entry name" value="IPNS-like_sf"/>
</dbReference>
<gene>
    <name evidence="6" type="ORF">QR680_019286</name>
</gene>